<keyword evidence="4" id="KW-0238">DNA-binding</keyword>
<feature type="domain" description="HTH luxR-type" evidence="3">
    <location>
        <begin position="891"/>
        <end position="956"/>
    </location>
</feature>
<dbReference type="PROSITE" id="PS00622">
    <property type="entry name" value="HTH_LUXR_1"/>
    <property type="match status" value="1"/>
</dbReference>
<evidence type="ECO:0000256" key="1">
    <source>
        <dbReference type="ARBA" id="ARBA00022741"/>
    </source>
</evidence>
<dbReference type="InterPro" id="IPR036388">
    <property type="entry name" value="WH-like_DNA-bd_sf"/>
</dbReference>
<dbReference type="PANTHER" id="PTHR16305:SF35">
    <property type="entry name" value="TRANSCRIPTIONAL ACTIVATOR DOMAIN"/>
    <property type="match status" value="1"/>
</dbReference>
<gene>
    <name evidence="4" type="ORF">JOF56_007885</name>
</gene>
<dbReference type="InterPro" id="IPR000792">
    <property type="entry name" value="Tscrpt_reg_LuxR_C"/>
</dbReference>
<evidence type="ECO:0000256" key="2">
    <source>
        <dbReference type="ARBA" id="ARBA00022840"/>
    </source>
</evidence>
<dbReference type="Gene3D" id="1.10.10.10">
    <property type="entry name" value="Winged helix-like DNA-binding domain superfamily/Winged helix DNA-binding domain"/>
    <property type="match status" value="1"/>
</dbReference>
<keyword evidence="2" id="KW-0067">ATP-binding</keyword>
<evidence type="ECO:0000259" key="3">
    <source>
        <dbReference type="PROSITE" id="PS50043"/>
    </source>
</evidence>
<dbReference type="EMBL" id="JAGINW010000001">
    <property type="protein sequence ID" value="MBP2327500.1"/>
    <property type="molecule type" value="Genomic_DNA"/>
</dbReference>
<dbReference type="Proteomes" id="UP001519332">
    <property type="component" value="Unassembled WGS sequence"/>
</dbReference>
<dbReference type="SUPFAM" id="SSF52540">
    <property type="entry name" value="P-loop containing nucleoside triphosphate hydrolases"/>
    <property type="match status" value="1"/>
</dbReference>
<reference evidence="4 5" key="1">
    <citation type="submission" date="2021-03" db="EMBL/GenBank/DDBJ databases">
        <title>Sequencing the genomes of 1000 actinobacteria strains.</title>
        <authorList>
            <person name="Klenk H.-P."/>
        </authorList>
    </citation>
    <scope>NUCLEOTIDE SEQUENCE [LARGE SCALE GENOMIC DNA]</scope>
    <source>
        <strain evidence="4 5">DSM 46670</strain>
    </source>
</reference>
<evidence type="ECO:0000313" key="4">
    <source>
        <dbReference type="EMBL" id="MBP2327500.1"/>
    </source>
</evidence>
<proteinExistence type="predicted"/>
<dbReference type="Pfam" id="PF00196">
    <property type="entry name" value="GerE"/>
    <property type="match status" value="1"/>
</dbReference>
<name>A0ABS4TU59_9PSEU</name>
<dbReference type="SMART" id="SM00421">
    <property type="entry name" value="HTH_LUXR"/>
    <property type="match status" value="1"/>
</dbReference>
<sequence>MRESGGPGRRLVSPALVGRGEELAQVAAAVSRPPAVAVIEGEAGIGKTRLVAELRTQLGKAGGRQLLTTGSCRQIREPFPLGPVIEAIRGLREHLTARRLSPLAGALRPLLPEFGDALPPPLPPLDDRPAERHRVFRALVEVLGSVDALVLVLEDLHWADEQTIDFIRYLLGEPPVWLSLVVTFRGEDAAATVRALTAKPPAAVTRSHHQLALLDERQTGALAGAILGTPRVSTDFAAYLHRWTSGLPFAVEEVLALLRARGELAHRGGWARRALQRLDVPTGIRDPILERAAGLSPGARTVVEAAAVLHTAMPADVLVATSPNPAPHALDEAVEAGLLAEFPDGDTPRIGFRHPLAAQAVYDHMPWTRRRRLHDRAAAALSTVEPPPLGQLAHHLRHAGQVAEWVVAAERAADHAIALGHDDEAVLLLEEALRHAALTADQRGRLAVKLARTAVEALHARDVRDVLLAVPTKDLPERIRGELRFWLALLLEQSGDDPRRAHGLLAQAIGELTERPDLRAWAMVFLGTPSGGPQTSLDTHLRWLYRSLELLPELADPAQETLILGKVAMVLTTVGDPKWRKLTEQMSELTGGTPRRRREVNAYDSVGTGAGYAGHHSEARDLLTAAVEGAVATGMHRLELRARSDLALLDYSTGRWDGLGERADLLAEELYDYQAGRVGVDVVAGCLAFARGELALAAERLRAVIAWIRDTGEFDLLPLPVAASLRLAVARDEAGSALAAARPALASVESAGVWPSAARILPPLVAAMVAAGQMDEARTVVACWARPLRAREVPLAAAVLPHAYGILAGQADLFLEAAGHYERLECPYEAAQVREQAAVHLLATERQAADQPLQEALAAYRRLGATWDTRRASGIARRHQVRLPAPYTGGTRGYGDALSPREREVAHLAAAGRTNEEIARSLFLSPKTVEKHVGSALHKLGLTTRRALAGRLAMTDDGQQRTRILGDFPP</sequence>
<organism evidence="4 5">
    <name type="scientific">Kibdelosporangium banguiense</name>
    <dbReference type="NCBI Taxonomy" id="1365924"/>
    <lineage>
        <taxon>Bacteria</taxon>
        <taxon>Bacillati</taxon>
        <taxon>Actinomycetota</taxon>
        <taxon>Actinomycetes</taxon>
        <taxon>Pseudonocardiales</taxon>
        <taxon>Pseudonocardiaceae</taxon>
        <taxon>Kibdelosporangium</taxon>
    </lineage>
</organism>
<dbReference type="RefSeq" id="WP_209644439.1">
    <property type="nucleotide sequence ID" value="NZ_JAGINW010000001.1"/>
</dbReference>
<comment type="caution">
    <text evidence="4">The sequence shown here is derived from an EMBL/GenBank/DDBJ whole genome shotgun (WGS) entry which is preliminary data.</text>
</comment>
<accession>A0ABS4TU59</accession>
<dbReference type="CDD" id="cd06170">
    <property type="entry name" value="LuxR_C_like"/>
    <property type="match status" value="1"/>
</dbReference>
<protein>
    <submittedName>
        <fullName evidence="4">DNA-binding CsgD family transcriptional regulator</fullName>
    </submittedName>
</protein>
<dbReference type="InterPro" id="IPR041664">
    <property type="entry name" value="AAA_16"/>
</dbReference>
<dbReference type="InterPro" id="IPR027417">
    <property type="entry name" value="P-loop_NTPase"/>
</dbReference>
<keyword evidence="5" id="KW-1185">Reference proteome</keyword>
<dbReference type="Pfam" id="PF13191">
    <property type="entry name" value="AAA_16"/>
    <property type="match status" value="1"/>
</dbReference>
<dbReference type="GO" id="GO:0003677">
    <property type="term" value="F:DNA binding"/>
    <property type="evidence" value="ECO:0007669"/>
    <property type="project" value="UniProtKB-KW"/>
</dbReference>
<evidence type="ECO:0000313" key="5">
    <source>
        <dbReference type="Proteomes" id="UP001519332"/>
    </source>
</evidence>
<dbReference type="PROSITE" id="PS50043">
    <property type="entry name" value="HTH_LUXR_2"/>
    <property type="match status" value="1"/>
</dbReference>
<dbReference type="InterPro" id="IPR016032">
    <property type="entry name" value="Sig_transdc_resp-reg_C-effctor"/>
</dbReference>
<dbReference type="PANTHER" id="PTHR16305">
    <property type="entry name" value="TESTICULAR SOLUBLE ADENYLYL CYCLASE"/>
    <property type="match status" value="1"/>
</dbReference>
<dbReference type="PRINTS" id="PR00038">
    <property type="entry name" value="HTHLUXR"/>
</dbReference>
<keyword evidence="1" id="KW-0547">Nucleotide-binding</keyword>
<dbReference type="SUPFAM" id="SSF46894">
    <property type="entry name" value="C-terminal effector domain of the bipartite response regulators"/>
    <property type="match status" value="1"/>
</dbReference>